<evidence type="ECO:0000256" key="1">
    <source>
        <dbReference type="SAM" id="Phobius"/>
    </source>
</evidence>
<sequence length="160" mass="16945">MKRIGSTSQRGATLLVAMVMLVLLTLMVSSAFTLSTTNLKAVNNMQMREEAMAAANSAIELVISSAFTTAPTAQDINIDLNNNGAADYTVNVATPQCVSYTLAESASESSVTLGVMSDKTWDTLWDITATVNDAASGTNLTMRQGVLVRLNDAQKTNLCS</sequence>
<accession>A0AAQ1JRI8</accession>
<keyword evidence="1" id="KW-0472">Membrane</keyword>
<evidence type="ECO:0000313" key="3">
    <source>
        <dbReference type="Proteomes" id="UP000243518"/>
    </source>
</evidence>
<evidence type="ECO:0008006" key="4">
    <source>
        <dbReference type="Google" id="ProtNLM"/>
    </source>
</evidence>
<dbReference type="EMBL" id="FNVE01000016">
    <property type="protein sequence ID" value="SEG70594.1"/>
    <property type="molecule type" value="Genomic_DNA"/>
</dbReference>
<proteinExistence type="predicted"/>
<dbReference type="Proteomes" id="UP000243518">
    <property type="component" value="Unassembled WGS sequence"/>
</dbReference>
<name>A0AAQ1JRI8_9GAMM</name>
<keyword evidence="3" id="KW-1185">Reference proteome</keyword>
<evidence type="ECO:0000313" key="2">
    <source>
        <dbReference type="EMBL" id="SEG70594.1"/>
    </source>
</evidence>
<feature type="transmembrane region" description="Helical" evidence="1">
    <location>
        <begin position="12"/>
        <end position="34"/>
    </location>
</feature>
<dbReference type="AlphaFoldDB" id="A0AAQ1JRI8"/>
<keyword evidence="1" id="KW-1133">Transmembrane helix</keyword>
<gene>
    <name evidence="2" type="ORF">SAMN05216586_11678</name>
</gene>
<reference evidence="2 3" key="1">
    <citation type="submission" date="2016-10" db="EMBL/GenBank/DDBJ databases">
        <authorList>
            <person name="Varghese N."/>
            <person name="Submissions S."/>
        </authorList>
    </citation>
    <scope>NUCLEOTIDE SEQUENCE [LARGE SCALE GENOMIC DNA]</scope>
    <source>
        <strain evidence="2 3">CECT 8317</strain>
    </source>
</reference>
<organism evidence="2 3">
    <name type="scientific">Halopseudomonas aestusnigri</name>
    <dbReference type="NCBI Taxonomy" id="857252"/>
    <lineage>
        <taxon>Bacteria</taxon>
        <taxon>Pseudomonadati</taxon>
        <taxon>Pseudomonadota</taxon>
        <taxon>Gammaproteobacteria</taxon>
        <taxon>Pseudomonadales</taxon>
        <taxon>Pseudomonadaceae</taxon>
        <taxon>Halopseudomonas</taxon>
    </lineage>
</organism>
<protein>
    <recommendedName>
        <fullName evidence="4">Type 4 fimbrial biogenesis protein PilX N-terminal domain-containing protein</fullName>
    </recommendedName>
</protein>
<keyword evidence="1" id="KW-0812">Transmembrane</keyword>
<dbReference type="RefSeq" id="WP_088277519.1">
    <property type="nucleotide sequence ID" value="NZ_AP027273.1"/>
</dbReference>
<comment type="caution">
    <text evidence="2">The sequence shown here is derived from an EMBL/GenBank/DDBJ whole genome shotgun (WGS) entry which is preliminary data.</text>
</comment>